<reference evidence="2 3" key="1">
    <citation type="submission" date="2019-04" db="EMBL/GenBank/DDBJ databases">
        <title>Pedobacter sp. RP-3-15 sp. nov., isolated from Arctic soil.</title>
        <authorList>
            <person name="Dahal R.H."/>
            <person name="Kim D.-U."/>
        </authorList>
    </citation>
    <scope>NUCLEOTIDE SEQUENCE [LARGE SCALE GENOMIC DNA]</scope>
    <source>
        <strain evidence="2 3">RP-3-15</strain>
    </source>
</reference>
<gene>
    <name evidence="2" type="ORF">FA047_15025</name>
</gene>
<dbReference type="Gene3D" id="3.20.20.140">
    <property type="entry name" value="Metal-dependent hydrolases"/>
    <property type="match status" value="1"/>
</dbReference>
<feature type="binding site" evidence="1">
    <location>
        <position position="179"/>
    </location>
    <ligand>
        <name>a divalent metal cation</name>
        <dbReference type="ChEBI" id="CHEBI:60240"/>
        <label>1</label>
    </ligand>
</feature>
<dbReference type="GO" id="GO:0046872">
    <property type="term" value="F:metal ion binding"/>
    <property type="evidence" value="ECO:0007669"/>
    <property type="project" value="UniProtKB-KW"/>
</dbReference>
<dbReference type="RefSeq" id="WP_136836894.1">
    <property type="nucleotide sequence ID" value="NZ_SWBQ01000004.1"/>
</dbReference>
<dbReference type="PANTHER" id="PTHR46124">
    <property type="entry name" value="D-AMINOACYL-TRNA DEACYLASE"/>
    <property type="match status" value="1"/>
</dbReference>
<dbReference type="OrthoDB" id="664222at2"/>
<feature type="binding site" evidence="1">
    <location>
        <position position="132"/>
    </location>
    <ligand>
        <name>a divalent metal cation</name>
        <dbReference type="ChEBI" id="CHEBI:60240"/>
        <label>2</label>
    </ligand>
</feature>
<dbReference type="EMBL" id="SWBQ01000004">
    <property type="protein sequence ID" value="TKC05075.1"/>
    <property type="molecule type" value="Genomic_DNA"/>
</dbReference>
<dbReference type="PANTHER" id="PTHR46124:SF3">
    <property type="entry name" value="HYDROLASE"/>
    <property type="match status" value="1"/>
</dbReference>
<accession>A0A4U1CIF7</accession>
<proteinExistence type="predicted"/>
<name>A0A4U1CIF7_9SPHI</name>
<keyword evidence="3" id="KW-1185">Reference proteome</keyword>
<dbReference type="GO" id="GO:0016788">
    <property type="term" value="F:hydrolase activity, acting on ester bonds"/>
    <property type="evidence" value="ECO:0007669"/>
    <property type="project" value="InterPro"/>
</dbReference>
<protein>
    <submittedName>
        <fullName evidence="2">TatD family deoxyribonuclease</fullName>
    </submittedName>
</protein>
<dbReference type="InterPro" id="IPR001130">
    <property type="entry name" value="TatD-like"/>
</dbReference>
<evidence type="ECO:0000313" key="3">
    <source>
        <dbReference type="Proteomes" id="UP000307244"/>
    </source>
</evidence>
<feature type="binding site" evidence="1">
    <location>
        <position position="73"/>
    </location>
    <ligand>
        <name>a divalent metal cation</name>
        <dbReference type="ChEBI" id="CHEBI:60240"/>
        <label>1</label>
    </ligand>
</feature>
<dbReference type="AlphaFoldDB" id="A0A4U1CIF7"/>
<dbReference type="GO" id="GO:0005829">
    <property type="term" value="C:cytosol"/>
    <property type="evidence" value="ECO:0007669"/>
    <property type="project" value="TreeGrafter"/>
</dbReference>
<evidence type="ECO:0000313" key="2">
    <source>
        <dbReference type="EMBL" id="TKC05075.1"/>
    </source>
</evidence>
<keyword evidence="1" id="KW-0479">Metal-binding</keyword>
<organism evidence="2 3">
    <name type="scientific">Pedobacter frigoris</name>
    <dbReference type="NCBI Taxonomy" id="2571272"/>
    <lineage>
        <taxon>Bacteria</taxon>
        <taxon>Pseudomonadati</taxon>
        <taxon>Bacteroidota</taxon>
        <taxon>Sphingobacteriia</taxon>
        <taxon>Sphingobacteriales</taxon>
        <taxon>Sphingobacteriaceae</taxon>
        <taxon>Pedobacter</taxon>
    </lineage>
</organism>
<evidence type="ECO:0000256" key="1">
    <source>
        <dbReference type="PIRSR" id="PIRSR005902-1"/>
    </source>
</evidence>
<sequence>MQFFNIHTHHSGKSENVLSIQSFSLTDYSLVLPPYDPISVGLHPWYAGKERFDVDFERLGEAAQRPNVKMIGECGLDRLKGEPLPDQILMLEKHIGLAESIKKPLILHCVRAFPELMAVKDKMKVTVPMVIHGFNKHENLGRKLLEKGFVLSFGAAILKADSGASKLIQSTDNFFLETDDSEVTIEEIYETAANLKKCYVEDLKARIFADWKKLTYV</sequence>
<comment type="caution">
    <text evidence="2">The sequence shown here is derived from an EMBL/GenBank/DDBJ whole genome shotgun (WGS) entry which is preliminary data.</text>
</comment>
<dbReference type="InterPro" id="IPR032466">
    <property type="entry name" value="Metal_Hydrolase"/>
</dbReference>
<dbReference type="PIRSF" id="PIRSF005902">
    <property type="entry name" value="DNase_TatD"/>
    <property type="match status" value="1"/>
</dbReference>
<dbReference type="Pfam" id="PF01026">
    <property type="entry name" value="TatD_DNase"/>
    <property type="match status" value="1"/>
</dbReference>
<dbReference type="SUPFAM" id="SSF51556">
    <property type="entry name" value="Metallo-dependent hydrolases"/>
    <property type="match status" value="1"/>
</dbReference>
<feature type="binding site" evidence="1">
    <location>
        <position position="108"/>
    </location>
    <ligand>
        <name>a divalent metal cation</name>
        <dbReference type="ChEBI" id="CHEBI:60240"/>
        <label>2</label>
    </ligand>
</feature>
<dbReference type="Proteomes" id="UP000307244">
    <property type="component" value="Unassembled WGS sequence"/>
</dbReference>